<evidence type="ECO:0000313" key="2">
    <source>
        <dbReference type="Proteomes" id="UP001054837"/>
    </source>
</evidence>
<proteinExistence type="predicted"/>
<organism evidence="1 2">
    <name type="scientific">Caerostris darwini</name>
    <dbReference type="NCBI Taxonomy" id="1538125"/>
    <lineage>
        <taxon>Eukaryota</taxon>
        <taxon>Metazoa</taxon>
        <taxon>Ecdysozoa</taxon>
        <taxon>Arthropoda</taxon>
        <taxon>Chelicerata</taxon>
        <taxon>Arachnida</taxon>
        <taxon>Araneae</taxon>
        <taxon>Araneomorphae</taxon>
        <taxon>Entelegynae</taxon>
        <taxon>Araneoidea</taxon>
        <taxon>Araneidae</taxon>
        <taxon>Caerostris</taxon>
    </lineage>
</organism>
<gene>
    <name evidence="1" type="ORF">CDAR_583401</name>
</gene>
<dbReference type="Proteomes" id="UP001054837">
    <property type="component" value="Unassembled WGS sequence"/>
</dbReference>
<comment type="caution">
    <text evidence="1">The sequence shown here is derived from an EMBL/GenBank/DDBJ whole genome shotgun (WGS) entry which is preliminary data.</text>
</comment>
<reference evidence="1 2" key="1">
    <citation type="submission" date="2021-06" db="EMBL/GenBank/DDBJ databases">
        <title>Caerostris darwini draft genome.</title>
        <authorList>
            <person name="Kono N."/>
            <person name="Arakawa K."/>
        </authorList>
    </citation>
    <scope>NUCLEOTIDE SEQUENCE [LARGE SCALE GENOMIC DNA]</scope>
</reference>
<name>A0AAV4V8X5_9ARAC</name>
<dbReference type="AlphaFoldDB" id="A0AAV4V8X5"/>
<accession>A0AAV4V8X5</accession>
<sequence length="107" mass="12947">MVERNVVVIKESITCYWLESSSSKYRQCEMDFVQSRLGLGIKVLQRRFFKIIEILCYPMREIFSMPWPMKFVRHFLNDYFSVSLIQQILPRKLWIFLSSFVHFEPNG</sequence>
<keyword evidence="2" id="KW-1185">Reference proteome</keyword>
<dbReference type="EMBL" id="BPLQ01012645">
    <property type="protein sequence ID" value="GIY66700.1"/>
    <property type="molecule type" value="Genomic_DNA"/>
</dbReference>
<evidence type="ECO:0000313" key="1">
    <source>
        <dbReference type="EMBL" id="GIY66700.1"/>
    </source>
</evidence>
<protein>
    <submittedName>
        <fullName evidence="1">Uncharacterized protein</fullName>
    </submittedName>
</protein>